<dbReference type="Gene3D" id="1.10.10.10">
    <property type="entry name" value="Winged helix-like DNA-binding domain superfamily/Winged helix DNA-binding domain"/>
    <property type="match status" value="1"/>
</dbReference>
<dbReference type="InterPro" id="IPR036390">
    <property type="entry name" value="WH_DNA-bd_sf"/>
</dbReference>
<dbReference type="Proteomes" id="UP000184016">
    <property type="component" value="Unassembled WGS sequence"/>
</dbReference>
<protein>
    <submittedName>
        <fullName evidence="3">DNA-binding transcriptional regulator, MarR family</fullName>
    </submittedName>
</protein>
<organism evidence="3 4">
    <name type="scientific">Alicyclobacillus tolerans</name>
    <dbReference type="NCBI Taxonomy" id="90970"/>
    <lineage>
        <taxon>Bacteria</taxon>
        <taxon>Bacillati</taxon>
        <taxon>Bacillota</taxon>
        <taxon>Bacilli</taxon>
        <taxon>Bacillales</taxon>
        <taxon>Alicyclobacillaceae</taxon>
        <taxon>Alicyclobacillus</taxon>
    </lineage>
</organism>
<dbReference type="STRING" id="1830138.SAMN05443507_10428"/>
<accession>A0A1M6MEG6</accession>
<dbReference type="SMART" id="SM00347">
    <property type="entry name" value="HTH_MARR"/>
    <property type="match status" value="1"/>
</dbReference>
<dbReference type="OrthoDB" id="3254893at2"/>
<dbReference type="GO" id="GO:0006950">
    <property type="term" value="P:response to stress"/>
    <property type="evidence" value="ECO:0007669"/>
    <property type="project" value="TreeGrafter"/>
</dbReference>
<dbReference type="PRINTS" id="PR00598">
    <property type="entry name" value="HTHMARR"/>
</dbReference>
<dbReference type="GO" id="GO:0003700">
    <property type="term" value="F:DNA-binding transcription factor activity"/>
    <property type="evidence" value="ECO:0007669"/>
    <property type="project" value="InterPro"/>
</dbReference>
<dbReference type="InterPro" id="IPR039422">
    <property type="entry name" value="MarR/SlyA-like"/>
</dbReference>
<dbReference type="InterPro" id="IPR000835">
    <property type="entry name" value="HTH_MarR-typ"/>
</dbReference>
<dbReference type="PROSITE" id="PS50995">
    <property type="entry name" value="HTH_MARR_2"/>
    <property type="match status" value="1"/>
</dbReference>
<evidence type="ECO:0000313" key="3">
    <source>
        <dbReference type="EMBL" id="SHJ81808.1"/>
    </source>
</evidence>
<dbReference type="Pfam" id="PF01047">
    <property type="entry name" value="MarR"/>
    <property type="match status" value="1"/>
</dbReference>
<proteinExistence type="predicted"/>
<evidence type="ECO:0000259" key="2">
    <source>
        <dbReference type="PROSITE" id="PS50995"/>
    </source>
</evidence>
<dbReference type="EMBL" id="FRAF01000004">
    <property type="protein sequence ID" value="SHJ81808.1"/>
    <property type="molecule type" value="Genomic_DNA"/>
</dbReference>
<keyword evidence="4" id="KW-1185">Reference proteome</keyword>
<evidence type="ECO:0000313" key="4">
    <source>
        <dbReference type="Proteomes" id="UP000184016"/>
    </source>
</evidence>
<dbReference type="SUPFAM" id="SSF46785">
    <property type="entry name" value="Winged helix' DNA-binding domain"/>
    <property type="match status" value="1"/>
</dbReference>
<evidence type="ECO:0000256" key="1">
    <source>
        <dbReference type="ARBA" id="ARBA00023125"/>
    </source>
</evidence>
<gene>
    <name evidence="3" type="ORF">SAMN05443507_10428</name>
</gene>
<name>A0A1M6MEG6_9BACL</name>
<dbReference type="InterPro" id="IPR036388">
    <property type="entry name" value="WH-like_DNA-bd_sf"/>
</dbReference>
<feature type="domain" description="HTH marR-type" evidence="2">
    <location>
        <begin position="7"/>
        <end position="141"/>
    </location>
</feature>
<dbReference type="GO" id="GO:0003677">
    <property type="term" value="F:DNA binding"/>
    <property type="evidence" value="ECO:0007669"/>
    <property type="project" value="UniProtKB-KW"/>
</dbReference>
<dbReference type="PANTHER" id="PTHR33164:SF99">
    <property type="entry name" value="MARR FAMILY REGULATORY PROTEIN"/>
    <property type="match status" value="1"/>
</dbReference>
<reference evidence="4" key="1">
    <citation type="submission" date="2016-11" db="EMBL/GenBank/DDBJ databases">
        <authorList>
            <person name="Varghese N."/>
            <person name="Submissions S."/>
        </authorList>
    </citation>
    <scope>NUCLEOTIDE SEQUENCE [LARGE SCALE GENOMIC DNA]</scope>
    <source>
        <strain evidence="4">USBA-503</strain>
    </source>
</reference>
<sequence length="160" mass="18451">MMHSAISEEQVRTFEEVLTKLSRVLQAHSPIKRFGLTPTQAYLLRHLYQEGKTKASDLARVADLSPGAVTQVCDELVKMQMVERKRSQEDRRVVFHEITNKGFEILSGLQQERCNIARQLLTELGSEDAEQFIRLMGRVVEFMEMQPIERKTRQTTDISS</sequence>
<dbReference type="AlphaFoldDB" id="A0A1M6MEG6"/>
<keyword evidence="1 3" id="KW-0238">DNA-binding</keyword>
<dbReference type="PANTHER" id="PTHR33164">
    <property type="entry name" value="TRANSCRIPTIONAL REGULATOR, MARR FAMILY"/>
    <property type="match status" value="1"/>
</dbReference>